<reference evidence="2" key="2">
    <citation type="submission" date="2018-04" db="EMBL/GenBank/DDBJ databases">
        <title>OnivRS2 (Oryza nivara Reference Sequence Version 2).</title>
        <authorList>
            <person name="Zhang J."/>
            <person name="Kudrna D."/>
            <person name="Lee S."/>
            <person name="Talag J."/>
            <person name="Rajasekar S."/>
            <person name="Welchert J."/>
            <person name="Hsing Y.-I."/>
            <person name="Wing R.A."/>
        </authorList>
    </citation>
    <scope>NUCLEOTIDE SEQUENCE [LARGE SCALE GENOMIC DNA]</scope>
    <source>
        <strain evidence="2">SL10</strain>
    </source>
</reference>
<dbReference type="EnsemblPlants" id="ONIVA07G16140.1">
    <property type="protein sequence ID" value="ONIVA07G16140.1"/>
    <property type="gene ID" value="ONIVA07G16140"/>
</dbReference>
<evidence type="ECO:0000313" key="3">
    <source>
        <dbReference type="Proteomes" id="UP000006591"/>
    </source>
</evidence>
<keyword evidence="3" id="KW-1185">Reference proteome</keyword>
<organism evidence="2">
    <name type="scientific">Oryza nivara</name>
    <name type="common">Indian wild rice</name>
    <name type="synonym">Oryza sativa f. spontanea</name>
    <dbReference type="NCBI Taxonomy" id="4536"/>
    <lineage>
        <taxon>Eukaryota</taxon>
        <taxon>Viridiplantae</taxon>
        <taxon>Streptophyta</taxon>
        <taxon>Embryophyta</taxon>
        <taxon>Tracheophyta</taxon>
        <taxon>Spermatophyta</taxon>
        <taxon>Magnoliopsida</taxon>
        <taxon>Liliopsida</taxon>
        <taxon>Poales</taxon>
        <taxon>Poaceae</taxon>
        <taxon>BOP clade</taxon>
        <taxon>Oryzoideae</taxon>
        <taxon>Oryzeae</taxon>
        <taxon>Oryzinae</taxon>
        <taxon>Oryza</taxon>
    </lineage>
</organism>
<dbReference type="HOGENOM" id="CLU_2100859_0_0_1"/>
<sequence>MDPINIPEKTSRVILPWGGTGGGDPAAPLLPPSASPPPERPSAKPAGRKDGGGGASRRPCFGRAGESSSTGDGGRQIRAAPAGFGGVATGGGKGDDEGRGARCWAAVVEGGRDGVC</sequence>
<dbReference type="AlphaFoldDB" id="A0A0E0I215"/>
<name>A0A0E0I215_ORYNI</name>
<feature type="region of interest" description="Disordered" evidence="1">
    <location>
        <begin position="1"/>
        <end position="100"/>
    </location>
</feature>
<feature type="compositionally biased region" description="Gly residues" evidence="1">
    <location>
        <begin position="83"/>
        <end position="92"/>
    </location>
</feature>
<evidence type="ECO:0000256" key="1">
    <source>
        <dbReference type="SAM" id="MobiDB-lite"/>
    </source>
</evidence>
<dbReference type="Proteomes" id="UP000006591">
    <property type="component" value="Chromosome 7"/>
</dbReference>
<dbReference type="Gramene" id="ONIVA07G16140.1">
    <property type="protein sequence ID" value="ONIVA07G16140.1"/>
    <property type="gene ID" value="ONIVA07G16140"/>
</dbReference>
<accession>A0A0E0I215</accession>
<protein>
    <submittedName>
        <fullName evidence="2">Uncharacterized protein</fullName>
    </submittedName>
</protein>
<proteinExistence type="predicted"/>
<reference evidence="2" key="1">
    <citation type="submission" date="2015-04" db="UniProtKB">
        <authorList>
            <consortium name="EnsemblPlants"/>
        </authorList>
    </citation>
    <scope>IDENTIFICATION</scope>
    <source>
        <strain evidence="2">SL10</strain>
    </source>
</reference>
<evidence type="ECO:0000313" key="2">
    <source>
        <dbReference type="EnsemblPlants" id="ONIVA07G16140.1"/>
    </source>
</evidence>
<feature type="compositionally biased region" description="Pro residues" evidence="1">
    <location>
        <begin position="28"/>
        <end position="40"/>
    </location>
</feature>